<reference evidence="16 17" key="1">
    <citation type="journal article" date="2014" name="Nat. Commun.">
        <title>Klebsormidium flaccidum genome reveals primary factors for plant terrestrial adaptation.</title>
        <authorList>
            <person name="Hori K."/>
            <person name="Maruyama F."/>
            <person name="Fujisawa T."/>
            <person name="Togashi T."/>
            <person name="Yamamoto N."/>
            <person name="Seo M."/>
            <person name="Sato S."/>
            <person name="Yamada T."/>
            <person name="Mori H."/>
            <person name="Tajima N."/>
            <person name="Moriyama T."/>
            <person name="Ikeuchi M."/>
            <person name="Watanabe M."/>
            <person name="Wada H."/>
            <person name="Kobayashi K."/>
            <person name="Saito M."/>
            <person name="Masuda T."/>
            <person name="Sasaki-Sekimoto Y."/>
            <person name="Mashiguchi K."/>
            <person name="Awai K."/>
            <person name="Shimojima M."/>
            <person name="Masuda S."/>
            <person name="Iwai M."/>
            <person name="Nobusawa T."/>
            <person name="Narise T."/>
            <person name="Kondo S."/>
            <person name="Saito H."/>
            <person name="Sato R."/>
            <person name="Murakawa M."/>
            <person name="Ihara Y."/>
            <person name="Oshima-Yamada Y."/>
            <person name="Ohtaka K."/>
            <person name="Satoh M."/>
            <person name="Sonobe K."/>
            <person name="Ishii M."/>
            <person name="Ohtani R."/>
            <person name="Kanamori-Sato M."/>
            <person name="Honoki R."/>
            <person name="Miyazaki D."/>
            <person name="Mochizuki H."/>
            <person name="Umetsu J."/>
            <person name="Higashi K."/>
            <person name="Shibata D."/>
            <person name="Kamiya Y."/>
            <person name="Sato N."/>
            <person name="Nakamura Y."/>
            <person name="Tabata S."/>
            <person name="Ida S."/>
            <person name="Kurokawa K."/>
            <person name="Ohta H."/>
        </authorList>
    </citation>
    <scope>NUCLEOTIDE SEQUENCE [LARGE SCALE GENOMIC DNA]</scope>
    <source>
        <strain evidence="16 17">NIES-2285</strain>
    </source>
</reference>
<dbReference type="EMBL" id="DF237044">
    <property type="protein sequence ID" value="GAQ81945.1"/>
    <property type="molecule type" value="Genomic_DNA"/>
</dbReference>
<dbReference type="PROSITE" id="PS01084">
    <property type="entry name" value="DNA_PHOTOLYASES_2_2"/>
    <property type="match status" value="1"/>
</dbReference>
<dbReference type="InterPro" id="IPR014729">
    <property type="entry name" value="Rossmann-like_a/b/a_fold"/>
</dbReference>
<dbReference type="EC" id="4.1.99.3" evidence="3"/>
<protein>
    <recommendedName>
        <fullName evidence="4">Deoxyribodipyrimidine photo-lyase</fullName>
        <ecNumber evidence="3">4.1.99.3</ecNumber>
    </recommendedName>
    <alternativeName>
        <fullName evidence="11">DNA photolyase</fullName>
    </alternativeName>
</protein>
<dbReference type="InterPro" id="IPR052219">
    <property type="entry name" value="Photolyase_Class-2"/>
</dbReference>
<keyword evidence="8" id="KW-0238">DNA-binding</keyword>
<dbReference type="GO" id="GO:0003677">
    <property type="term" value="F:DNA binding"/>
    <property type="evidence" value="ECO:0007669"/>
    <property type="project" value="UniProtKB-KW"/>
</dbReference>
<comment type="catalytic activity">
    <reaction evidence="12">
        <text>cyclobutadipyrimidine (in DNA) = 2 pyrimidine residues (in DNA).</text>
        <dbReference type="EC" id="4.1.99.3"/>
    </reaction>
</comment>
<dbReference type="GO" id="GO:0009650">
    <property type="term" value="P:UV protection"/>
    <property type="evidence" value="ECO:0007669"/>
    <property type="project" value="UniProtKB-ARBA"/>
</dbReference>
<dbReference type="STRING" id="105231.A0A1Y1HTJ0"/>
<keyword evidence="5" id="KW-0285">Flavoprotein</keyword>
<comment type="similarity">
    <text evidence="2">Belongs to the DNA photolyase class-2 family.</text>
</comment>
<evidence type="ECO:0000256" key="14">
    <source>
        <dbReference type="SAM" id="MobiDB-lite"/>
    </source>
</evidence>
<evidence type="ECO:0000313" key="17">
    <source>
        <dbReference type="Proteomes" id="UP000054558"/>
    </source>
</evidence>
<dbReference type="PANTHER" id="PTHR10211">
    <property type="entry name" value="DEOXYRIBODIPYRIMIDINE PHOTOLYASE"/>
    <property type="match status" value="1"/>
</dbReference>
<evidence type="ECO:0000256" key="1">
    <source>
        <dbReference type="ARBA" id="ARBA00001974"/>
    </source>
</evidence>
<evidence type="ECO:0000256" key="3">
    <source>
        <dbReference type="ARBA" id="ARBA00013149"/>
    </source>
</evidence>
<dbReference type="OMA" id="IHNYLRM"/>
<dbReference type="NCBIfam" id="TIGR00591">
    <property type="entry name" value="phr2"/>
    <property type="match status" value="1"/>
</dbReference>
<evidence type="ECO:0000256" key="4">
    <source>
        <dbReference type="ARBA" id="ARBA00014046"/>
    </source>
</evidence>
<dbReference type="Pfam" id="PF00875">
    <property type="entry name" value="DNA_photolyase"/>
    <property type="match status" value="1"/>
</dbReference>
<evidence type="ECO:0000256" key="7">
    <source>
        <dbReference type="ARBA" id="ARBA00022827"/>
    </source>
</evidence>
<dbReference type="InterPro" id="IPR032673">
    <property type="entry name" value="DNA_photolyase_2_CS"/>
</dbReference>
<accession>A0A1Y1HTJ0</accession>
<gene>
    <name evidence="16" type="ORF">KFL_000950210</name>
</gene>
<feature type="compositionally biased region" description="Low complexity" evidence="14">
    <location>
        <begin position="30"/>
        <end position="49"/>
    </location>
</feature>
<keyword evidence="10 16" id="KW-0456">Lyase</keyword>
<dbReference type="SUPFAM" id="SSF48173">
    <property type="entry name" value="Cryptochrome/photolyase FAD-binding domain"/>
    <property type="match status" value="1"/>
</dbReference>
<dbReference type="FunFam" id="1.10.579.10:FF:000002">
    <property type="entry name" value="Deoxyribodipyrimidine photolyase"/>
    <property type="match status" value="1"/>
</dbReference>
<evidence type="ECO:0000256" key="8">
    <source>
        <dbReference type="ARBA" id="ARBA00023125"/>
    </source>
</evidence>
<evidence type="ECO:0000256" key="9">
    <source>
        <dbReference type="ARBA" id="ARBA00023204"/>
    </source>
</evidence>
<name>A0A1Y1HTJ0_KLENI</name>
<proteinExistence type="inferred from homology"/>
<keyword evidence="9" id="KW-0234">DNA repair</keyword>
<sequence length="573" mass="63907">MASKRKAPSRGAEGADVKELLEKAVKKGKNAAGKAVESTAGAVKDAAGGAAKAVKKATEKVAEVPKAAAKAVLPSSAKDEGAGPSSKTPPLSRLPADLNKLVDPKRVMTLREGEVTGTGPVLYWMSRDQRSADNWALLYAIEQAHKQGSSVAVIFNLVPRFLHAGARHFGFMLRGLRVMEKNLKEKDIPFFIVQGEPVDTIVQFVAKVGTSLLVTDFSPLRIAREWKGGVCSLVNIPVHQVDAHNVVPTWVCSDKQEYGARTIRTKVHRNLPEFLVEYPELPSNPNKWALEPPAPIDWEALLKIVLSNKAVPEIDWAVPGEDAGMEWLLKRFLGKGIAKYDADRNDPTIPTGVSGMSPYLHYGNVAAQRAALEARKYRKSHPKAVDAFLEELIVRRELSDNYCYYQPNYDNLQGAFPWARESLQKHAADPREYVYTKEQLEKGQTYDELWNASQHEMVHHGKMHGFMRMYWAKKILEWTPSPEEALAIAIELNDKYEIDGRDPNGYVGCMWAIAGVHDQGWGERPIFGKIRYMNYAGCKRKFKVDKYVAYVNKLMSDLKTKGKSSAAREKKPV</sequence>
<dbReference type="AlphaFoldDB" id="A0A1Y1HTJ0"/>
<evidence type="ECO:0000256" key="11">
    <source>
        <dbReference type="ARBA" id="ARBA00031671"/>
    </source>
</evidence>
<dbReference type="Proteomes" id="UP000054558">
    <property type="component" value="Unassembled WGS sequence"/>
</dbReference>
<dbReference type="GO" id="GO:0000719">
    <property type="term" value="P:photoreactive repair"/>
    <property type="evidence" value="ECO:0000318"/>
    <property type="project" value="GO_Central"/>
</dbReference>
<dbReference type="GO" id="GO:0003904">
    <property type="term" value="F:deoxyribodipyrimidine photo-lyase activity"/>
    <property type="evidence" value="ECO:0000318"/>
    <property type="project" value="GO_Central"/>
</dbReference>
<dbReference type="OrthoDB" id="496749at2759"/>
<comment type="function">
    <text evidence="13">Involved in repair of UV radiation-induced DNA damage. Catalyzes the light-dependent monomerization (300-600 nm) of cyclobutylpyrimidine dimers (CPDs), which are formed between adjacent bases on the same DNA strand upon exposure to ultraviolet radiation. Required for plant survival in the presence of UV-B light. Not involved in the repair of (6-4) photoproducts.</text>
</comment>
<evidence type="ECO:0000256" key="2">
    <source>
        <dbReference type="ARBA" id="ARBA00006409"/>
    </source>
</evidence>
<evidence type="ECO:0000256" key="10">
    <source>
        <dbReference type="ARBA" id="ARBA00023239"/>
    </source>
</evidence>
<evidence type="ECO:0000256" key="12">
    <source>
        <dbReference type="ARBA" id="ARBA00033999"/>
    </source>
</evidence>
<evidence type="ECO:0000313" key="16">
    <source>
        <dbReference type="EMBL" id="GAQ81945.1"/>
    </source>
</evidence>
<dbReference type="SUPFAM" id="SSF52425">
    <property type="entry name" value="Cryptochrome/photolyase, N-terminal domain"/>
    <property type="match status" value="1"/>
</dbReference>
<organism evidence="16 17">
    <name type="scientific">Klebsormidium nitens</name>
    <name type="common">Green alga</name>
    <name type="synonym">Ulothrix nitens</name>
    <dbReference type="NCBI Taxonomy" id="105231"/>
    <lineage>
        <taxon>Eukaryota</taxon>
        <taxon>Viridiplantae</taxon>
        <taxon>Streptophyta</taxon>
        <taxon>Klebsormidiophyceae</taxon>
        <taxon>Klebsormidiales</taxon>
        <taxon>Klebsormidiaceae</taxon>
        <taxon>Klebsormidium</taxon>
    </lineage>
</organism>
<evidence type="ECO:0000256" key="13">
    <source>
        <dbReference type="ARBA" id="ARBA00055119"/>
    </source>
</evidence>
<dbReference type="Gene3D" id="1.25.40.80">
    <property type="match status" value="1"/>
</dbReference>
<dbReference type="FunFam" id="3.40.50.620:FF:000110">
    <property type="entry name" value="Deoxyribodipyrimidine photolyase"/>
    <property type="match status" value="1"/>
</dbReference>
<evidence type="ECO:0000259" key="15">
    <source>
        <dbReference type="PROSITE" id="PS51645"/>
    </source>
</evidence>
<dbReference type="PROSITE" id="PS51645">
    <property type="entry name" value="PHR_CRY_ALPHA_BETA"/>
    <property type="match status" value="1"/>
</dbReference>
<feature type="region of interest" description="Disordered" evidence="14">
    <location>
        <begin position="68"/>
        <end position="96"/>
    </location>
</feature>
<comment type="cofactor">
    <cofactor evidence="1">
        <name>FAD</name>
        <dbReference type="ChEBI" id="CHEBI:57692"/>
    </cofactor>
</comment>
<evidence type="ECO:0000256" key="6">
    <source>
        <dbReference type="ARBA" id="ARBA00022763"/>
    </source>
</evidence>
<dbReference type="InterPro" id="IPR008148">
    <property type="entry name" value="DNA_photolyase_2"/>
</dbReference>
<dbReference type="Gene3D" id="3.40.50.620">
    <property type="entry name" value="HUPs"/>
    <property type="match status" value="1"/>
</dbReference>
<dbReference type="FunFam" id="1.25.40.80:FF:000004">
    <property type="entry name" value="Deoxyribodipyrimidine photolyase"/>
    <property type="match status" value="1"/>
</dbReference>
<dbReference type="InterPro" id="IPR036134">
    <property type="entry name" value="Crypto/Photolyase_FAD-like_sf"/>
</dbReference>
<dbReference type="Gene3D" id="1.10.579.10">
    <property type="entry name" value="DNA Cyclobutane Dipyrimidine Photolyase, subunit A, domain 3"/>
    <property type="match status" value="1"/>
</dbReference>
<dbReference type="InterPro" id="IPR036155">
    <property type="entry name" value="Crypto/Photolyase_N_sf"/>
</dbReference>
<feature type="domain" description="Photolyase/cryptochrome alpha/beta" evidence="15">
    <location>
        <begin position="119"/>
        <end position="249"/>
    </location>
</feature>
<dbReference type="PANTHER" id="PTHR10211:SF0">
    <property type="entry name" value="DEOXYRIBODIPYRIMIDINE PHOTO-LYASE"/>
    <property type="match status" value="1"/>
</dbReference>
<dbReference type="InterPro" id="IPR006050">
    <property type="entry name" value="DNA_photolyase_N"/>
</dbReference>
<keyword evidence="6" id="KW-0227">DNA damage</keyword>
<keyword evidence="7" id="KW-0274">FAD</keyword>
<keyword evidence="17" id="KW-1185">Reference proteome</keyword>
<feature type="region of interest" description="Disordered" evidence="14">
    <location>
        <begin position="26"/>
        <end position="49"/>
    </location>
</feature>
<evidence type="ECO:0000256" key="5">
    <source>
        <dbReference type="ARBA" id="ARBA00022630"/>
    </source>
</evidence>